<gene>
    <name evidence="3" type="ORF">LPB072_20455</name>
</gene>
<feature type="domain" description="Pyrroloquinoline quinone-dependent pyranose dehydrogenase beta-propeller" evidence="2">
    <location>
        <begin position="233"/>
        <end position="422"/>
    </location>
</feature>
<evidence type="ECO:0000256" key="1">
    <source>
        <dbReference type="SAM" id="MobiDB-lite"/>
    </source>
</evidence>
<dbReference type="InterPro" id="IPR011041">
    <property type="entry name" value="Quinoprot_gluc/sorb_DH_b-prop"/>
</dbReference>
<sequence>MTSRPFNRPPWPFVAALLWLALPTWARSTPITIPSPSGYTAEGQCAGYPRLPLKTPKGWCAGLVADERDGLRMPRRLLELAPDRFWITDMGSWEPKQGRLLELKTPGQPGDPKRTRVLAKGLDRPHGLIRGPDGRVYVGEAGAIWRTPSTQVEREIVLRDLPDTGAHPLTEMVFALPGTLFVNVGSATDACRAEGQDQPSIPCPEIEGKLPRAAVYQAVFGGSDFKRQTFVPWAIGLRNSLGLAVTNDTTNSGMRLWQAENSVDYTDAQMPAEELNELSQGAHYGWPYCVTDKKGHSVVARGYKKRAPCGPTDAKAPFQAWPAHVAPLQLLAVPAAKPGEAERPWSGRLLAVWHGPRAPGHRIVAWRLDAQGRPQGEREDIVSDWDASPGMRPQGNPAGITVDSQGRLWIVEDRNRTVIVIAPDKPVTQPR</sequence>
<proteinExistence type="predicted"/>
<dbReference type="EMBL" id="CP017476">
    <property type="protein sequence ID" value="AOW14838.1"/>
    <property type="molecule type" value="Genomic_DNA"/>
</dbReference>
<dbReference type="InterPro" id="IPR054539">
    <property type="entry name" value="Beta-prop_PDH"/>
</dbReference>
<dbReference type="RefSeq" id="WP_066095710.1">
    <property type="nucleotide sequence ID" value="NZ_CP017476.1"/>
</dbReference>
<dbReference type="Pfam" id="PF22807">
    <property type="entry name" value="TrAA12"/>
    <property type="match status" value="1"/>
</dbReference>
<dbReference type="OrthoDB" id="9770043at2"/>
<accession>A0A1D8P0L8</accession>
<protein>
    <recommendedName>
        <fullName evidence="2">Pyrroloquinoline quinone-dependent pyranose dehydrogenase beta-propeller domain-containing protein</fullName>
    </recommendedName>
</protein>
<dbReference type="InterPro" id="IPR011042">
    <property type="entry name" value="6-blade_b-propeller_TolB-like"/>
</dbReference>
<dbReference type="Proteomes" id="UP000185680">
    <property type="component" value="Chromosome"/>
</dbReference>
<feature type="region of interest" description="Disordered" evidence="1">
    <location>
        <begin position="373"/>
        <end position="401"/>
    </location>
</feature>
<dbReference type="Gene3D" id="2.120.10.30">
    <property type="entry name" value="TolB, C-terminal domain"/>
    <property type="match status" value="1"/>
</dbReference>
<dbReference type="STRING" id="1763535.LPB072_20455"/>
<evidence type="ECO:0000259" key="2">
    <source>
        <dbReference type="Pfam" id="PF22807"/>
    </source>
</evidence>
<dbReference type="SUPFAM" id="SSF50952">
    <property type="entry name" value="Soluble quinoprotein glucose dehydrogenase"/>
    <property type="match status" value="1"/>
</dbReference>
<dbReference type="KEGG" id="hyl:LPB072_20455"/>
<dbReference type="AlphaFoldDB" id="A0A1D8P0L8"/>
<evidence type="ECO:0000313" key="4">
    <source>
        <dbReference type="Proteomes" id="UP000185680"/>
    </source>
</evidence>
<organism evidence="3 4">
    <name type="scientific">Hydrogenophaga crassostreae</name>
    <dbReference type="NCBI Taxonomy" id="1763535"/>
    <lineage>
        <taxon>Bacteria</taxon>
        <taxon>Pseudomonadati</taxon>
        <taxon>Pseudomonadota</taxon>
        <taxon>Betaproteobacteria</taxon>
        <taxon>Burkholderiales</taxon>
        <taxon>Comamonadaceae</taxon>
        <taxon>Hydrogenophaga</taxon>
    </lineage>
</organism>
<evidence type="ECO:0000313" key="3">
    <source>
        <dbReference type="EMBL" id="AOW14838.1"/>
    </source>
</evidence>
<name>A0A1D8P0L8_9BURK</name>
<reference evidence="3 4" key="1">
    <citation type="submission" date="2016-10" db="EMBL/GenBank/DDBJ databases">
        <title>Hydorgenophaga sp. LPB0072 isolated from gastropod.</title>
        <authorList>
            <person name="Kim E."/>
            <person name="Yi H."/>
        </authorList>
    </citation>
    <scope>NUCLEOTIDE SEQUENCE [LARGE SCALE GENOMIC DNA]</scope>
    <source>
        <strain evidence="3 4">LPB0072</strain>
    </source>
</reference>